<name>A0AAW4SLW1_9BACE</name>
<dbReference type="InterPro" id="IPR039425">
    <property type="entry name" value="RNA_pol_sigma-70-like"/>
</dbReference>
<evidence type="ECO:0000259" key="6">
    <source>
        <dbReference type="Pfam" id="PF08281"/>
    </source>
</evidence>
<keyword evidence="4" id="KW-0804">Transcription</keyword>
<dbReference type="GO" id="GO:0006352">
    <property type="term" value="P:DNA-templated transcription initiation"/>
    <property type="evidence" value="ECO:0007669"/>
    <property type="project" value="InterPro"/>
</dbReference>
<dbReference type="NCBIfam" id="TIGR02937">
    <property type="entry name" value="sigma70-ECF"/>
    <property type="match status" value="1"/>
</dbReference>
<dbReference type="Gene3D" id="1.10.10.10">
    <property type="entry name" value="Winged helix-like DNA-binding domain superfamily/Winged helix DNA-binding domain"/>
    <property type="match status" value="1"/>
</dbReference>
<dbReference type="PANTHER" id="PTHR43133:SF46">
    <property type="entry name" value="RNA POLYMERASE SIGMA-70 FACTOR ECF SUBFAMILY"/>
    <property type="match status" value="1"/>
</dbReference>
<dbReference type="PANTHER" id="PTHR43133">
    <property type="entry name" value="RNA POLYMERASE ECF-TYPE SIGMA FACTO"/>
    <property type="match status" value="1"/>
</dbReference>
<dbReference type="EMBL" id="JAIWWW010000011">
    <property type="protein sequence ID" value="MCA4522823.1"/>
    <property type="molecule type" value="Genomic_DNA"/>
</dbReference>
<dbReference type="InterPro" id="IPR013249">
    <property type="entry name" value="RNA_pol_sigma70_r4_t2"/>
</dbReference>
<dbReference type="InterPro" id="IPR036388">
    <property type="entry name" value="WH-like_DNA-bd_sf"/>
</dbReference>
<keyword evidence="3" id="KW-0731">Sigma factor</keyword>
<dbReference type="InterPro" id="IPR013324">
    <property type="entry name" value="RNA_pol_sigma_r3/r4-like"/>
</dbReference>
<evidence type="ECO:0000259" key="5">
    <source>
        <dbReference type="Pfam" id="PF04542"/>
    </source>
</evidence>
<dbReference type="Proteomes" id="UP001197958">
    <property type="component" value="Unassembled WGS sequence"/>
</dbReference>
<protein>
    <submittedName>
        <fullName evidence="7">RNA polymerase sigma-70 factor</fullName>
    </submittedName>
</protein>
<evidence type="ECO:0000256" key="1">
    <source>
        <dbReference type="ARBA" id="ARBA00010641"/>
    </source>
</evidence>
<accession>A0AAW4SLW1</accession>
<comment type="caution">
    <text evidence="7">The sequence shown here is derived from an EMBL/GenBank/DDBJ whole genome shotgun (WGS) entry which is preliminary data.</text>
</comment>
<dbReference type="Gene3D" id="1.10.1740.10">
    <property type="match status" value="1"/>
</dbReference>
<comment type="similarity">
    <text evidence="1">Belongs to the sigma-70 factor family. ECF subfamily.</text>
</comment>
<dbReference type="Pfam" id="PF04542">
    <property type="entry name" value="Sigma70_r2"/>
    <property type="match status" value="1"/>
</dbReference>
<dbReference type="InterPro" id="IPR007627">
    <property type="entry name" value="RNA_pol_sigma70_r2"/>
</dbReference>
<evidence type="ECO:0000313" key="8">
    <source>
        <dbReference type="Proteomes" id="UP001197958"/>
    </source>
</evidence>
<feature type="domain" description="RNA polymerase sigma factor 70 region 4 type 2" evidence="6">
    <location>
        <begin position="119"/>
        <end position="169"/>
    </location>
</feature>
<dbReference type="SUPFAM" id="SSF88659">
    <property type="entry name" value="Sigma3 and sigma4 domains of RNA polymerase sigma factors"/>
    <property type="match status" value="1"/>
</dbReference>
<evidence type="ECO:0000256" key="3">
    <source>
        <dbReference type="ARBA" id="ARBA00023082"/>
    </source>
</evidence>
<feature type="domain" description="RNA polymerase sigma-70 region 2" evidence="5">
    <location>
        <begin position="21"/>
        <end position="86"/>
    </location>
</feature>
<dbReference type="InterPro" id="IPR014327">
    <property type="entry name" value="RNA_pol_sigma70_bacteroid"/>
</dbReference>
<evidence type="ECO:0000256" key="2">
    <source>
        <dbReference type="ARBA" id="ARBA00023015"/>
    </source>
</evidence>
<dbReference type="AlphaFoldDB" id="A0AAW4SLW1"/>
<dbReference type="InterPro" id="IPR013325">
    <property type="entry name" value="RNA_pol_sigma_r2"/>
</dbReference>
<dbReference type="RefSeq" id="WP_134985836.1">
    <property type="nucleotide sequence ID" value="NZ_CP183042.1"/>
</dbReference>
<dbReference type="InterPro" id="IPR014284">
    <property type="entry name" value="RNA_pol_sigma-70_dom"/>
</dbReference>
<reference evidence="7" key="1">
    <citation type="submission" date="2023-08" db="EMBL/GenBank/DDBJ databases">
        <title>Mucin Metabolism Genes Underlie the Key Renovations of Bacteroides xylanisolvens Genomes in Captive Great Apes.</title>
        <authorList>
            <person name="Nishida A.H."/>
        </authorList>
    </citation>
    <scope>NUCLEOTIDE SEQUENCE</scope>
    <source>
        <strain evidence="7">P19.10B</strain>
    </source>
</reference>
<keyword evidence="2" id="KW-0805">Transcription regulation</keyword>
<evidence type="ECO:0000256" key="4">
    <source>
        <dbReference type="ARBA" id="ARBA00023163"/>
    </source>
</evidence>
<organism evidence="7 8">
    <name type="scientific">Bacteroides xylanisolvens</name>
    <dbReference type="NCBI Taxonomy" id="371601"/>
    <lineage>
        <taxon>Bacteria</taxon>
        <taxon>Pseudomonadati</taxon>
        <taxon>Bacteroidota</taxon>
        <taxon>Bacteroidia</taxon>
        <taxon>Bacteroidales</taxon>
        <taxon>Bacteroidaceae</taxon>
        <taxon>Bacteroides</taxon>
    </lineage>
</organism>
<dbReference type="Pfam" id="PF08281">
    <property type="entry name" value="Sigma70_r4_2"/>
    <property type="match status" value="1"/>
</dbReference>
<proteinExistence type="inferred from homology"/>
<dbReference type="GO" id="GO:0016987">
    <property type="term" value="F:sigma factor activity"/>
    <property type="evidence" value="ECO:0007669"/>
    <property type="project" value="UniProtKB-KW"/>
</dbReference>
<sequence>MNEETLIIRLKKGDEQAFSILYKSYWMKIYNFARLYLTSSDDIEEIVQEVFIKLWEAKHLIDIEQSFEGFLFIITRNTIFNQSRKRLNYSFLKLTVLQSIEKSYEDEDHLELSDLKRHLSTLISQLPARQQEVFHLSREEHLTYAQIAEKLSISEKTVEYHMTAALKYLRKNLYLFSLFNL</sequence>
<dbReference type="SUPFAM" id="SSF88946">
    <property type="entry name" value="Sigma2 domain of RNA polymerase sigma factors"/>
    <property type="match status" value="1"/>
</dbReference>
<gene>
    <name evidence="7" type="ORF">LDZ35_06325</name>
</gene>
<dbReference type="NCBIfam" id="TIGR02985">
    <property type="entry name" value="Sig70_bacteroi1"/>
    <property type="match status" value="1"/>
</dbReference>
<dbReference type="GO" id="GO:0003677">
    <property type="term" value="F:DNA binding"/>
    <property type="evidence" value="ECO:0007669"/>
    <property type="project" value="InterPro"/>
</dbReference>
<evidence type="ECO:0000313" key="7">
    <source>
        <dbReference type="EMBL" id="MCA4522823.1"/>
    </source>
</evidence>